<name>A0A8S4PPS9_OWEFU</name>
<feature type="transmembrane region" description="Helical" evidence="1">
    <location>
        <begin position="197"/>
        <end position="217"/>
    </location>
</feature>
<organism evidence="2 3">
    <name type="scientific">Owenia fusiformis</name>
    <name type="common">Polychaete worm</name>
    <dbReference type="NCBI Taxonomy" id="6347"/>
    <lineage>
        <taxon>Eukaryota</taxon>
        <taxon>Metazoa</taxon>
        <taxon>Spiralia</taxon>
        <taxon>Lophotrochozoa</taxon>
        <taxon>Annelida</taxon>
        <taxon>Polychaeta</taxon>
        <taxon>Sedentaria</taxon>
        <taxon>Canalipalpata</taxon>
        <taxon>Sabellida</taxon>
        <taxon>Oweniida</taxon>
        <taxon>Oweniidae</taxon>
        <taxon>Owenia</taxon>
    </lineage>
</organism>
<sequence>MLQNLDSEMARFFIITMATVCSLGTATTKNVHILPGGCDFYEEVEARFPCGEEGYVNAIGKKICDDMHKKVMKVQPTREYKELKLWFDKTRICLQTEMSKKIKSGETDCDAIKNNGESHHVKCIVEPERKGKSSVCNLSPGNVDVILDTVLPIINATSLKSLDSISIITKCWIKEPAKMVGMVHQQIRLLDTTIGKLGIGCLILVESIIVLTVLLCCKKICCWRRTPDLISPIYIKKSN</sequence>
<dbReference type="OrthoDB" id="6132791at2759"/>
<keyword evidence="3" id="KW-1185">Reference proteome</keyword>
<evidence type="ECO:0000313" key="3">
    <source>
        <dbReference type="Proteomes" id="UP000749559"/>
    </source>
</evidence>
<keyword evidence="1" id="KW-0472">Membrane</keyword>
<dbReference type="EMBL" id="CAIIXF020000009">
    <property type="protein sequence ID" value="CAH1794800.1"/>
    <property type="molecule type" value="Genomic_DNA"/>
</dbReference>
<keyword evidence="1" id="KW-1133">Transmembrane helix</keyword>
<protein>
    <submittedName>
        <fullName evidence="2">Uncharacterized protein</fullName>
    </submittedName>
</protein>
<gene>
    <name evidence="2" type="ORF">OFUS_LOCUS19439</name>
</gene>
<dbReference type="Proteomes" id="UP000749559">
    <property type="component" value="Unassembled WGS sequence"/>
</dbReference>
<reference evidence="2" key="1">
    <citation type="submission" date="2022-03" db="EMBL/GenBank/DDBJ databases">
        <authorList>
            <person name="Martin C."/>
        </authorList>
    </citation>
    <scope>NUCLEOTIDE SEQUENCE</scope>
</reference>
<evidence type="ECO:0000313" key="2">
    <source>
        <dbReference type="EMBL" id="CAH1794800.1"/>
    </source>
</evidence>
<dbReference type="AlphaFoldDB" id="A0A8S4PPS9"/>
<accession>A0A8S4PPS9</accession>
<evidence type="ECO:0000256" key="1">
    <source>
        <dbReference type="SAM" id="Phobius"/>
    </source>
</evidence>
<proteinExistence type="predicted"/>
<comment type="caution">
    <text evidence="2">The sequence shown here is derived from an EMBL/GenBank/DDBJ whole genome shotgun (WGS) entry which is preliminary data.</text>
</comment>
<keyword evidence="1" id="KW-0812">Transmembrane</keyword>